<dbReference type="Proteomes" id="UP000809290">
    <property type="component" value="Unassembled WGS sequence"/>
</dbReference>
<dbReference type="PANTHER" id="PTHR42760:SF133">
    <property type="entry name" value="3-OXOACYL-[ACYL-CARRIER-PROTEIN] REDUCTASE"/>
    <property type="match status" value="1"/>
</dbReference>
<dbReference type="EMBL" id="JAFBCP010000001">
    <property type="protein sequence ID" value="MBM7817164.1"/>
    <property type="molecule type" value="Genomic_DNA"/>
</dbReference>
<proteinExistence type="inferred from homology"/>
<dbReference type="InterPro" id="IPR020904">
    <property type="entry name" value="Sc_DH/Rdtase_CS"/>
</dbReference>
<protein>
    <submittedName>
        <fullName evidence="3">NAD(P)-dependent dehydrogenase (Short-subunit alcohol dehydrogenase family)</fullName>
    </submittedName>
    <submittedName>
        <fullName evidence="4">Short-chain dehydrogenase</fullName>
    </submittedName>
</protein>
<dbReference type="PROSITE" id="PS00061">
    <property type="entry name" value="ADH_SHORT"/>
    <property type="match status" value="1"/>
</dbReference>
<sequence>MTIALITGGTRGIGSHLVRGFLTAGYRVIFTATDASKASAHAAELAQELGIEHGDRVHGEGVDVTDPNAIEALLTRVREIETETGDDLGVLINNAGVIEAPEGPVWDVPPEQLERTITTNVLGPFYMIRTFAPHLLSKAEAHKPARIIDINSGSGSHGTPQYAAYSASKVALFRLADSVHHYGYDKGLRIFELAPGVIRSDMTTSMPVHDWRGDDDWTKPQDVIDLALGFASGELDAFSGRFARAGHDTVESLKAMNLTEDHRRLRLTL</sequence>
<name>A0A2N6VK66_9MICO</name>
<comment type="similarity">
    <text evidence="1">Belongs to the short-chain dehydrogenases/reductases (SDR) family.</text>
</comment>
<dbReference type="PANTHER" id="PTHR42760">
    <property type="entry name" value="SHORT-CHAIN DEHYDROGENASES/REDUCTASES FAMILY MEMBER"/>
    <property type="match status" value="1"/>
</dbReference>
<dbReference type="Proteomes" id="UP000235598">
    <property type="component" value="Unassembled WGS sequence"/>
</dbReference>
<dbReference type="EMBL" id="PNHK01000006">
    <property type="protein sequence ID" value="PMD04541.1"/>
    <property type="molecule type" value="Genomic_DNA"/>
</dbReference>
<dbReference type="AlphaFoldDB" id="A0A2N6VK66"/>
<dbReference type="Gene3D" id="3.40.50.720">
    <property type="entry name" value="NAD(P)-binding Rossmann-like Domain"/>
    <property type="match status" value="1"/>
</dbReference>
<dbReference type="Pfam" id="PF00106">
    <property type="entry name" value="adh_short"/>
    <property type="match status" value="1"/>
</dbReference>
<accession>A0A2N6VK66</accession>
<dbReference type="RefSeq" id="WP_102239611.1">
    <property type="nucleotide sequence ID" value="NZ_BAAAIM010000004.1"/>
</dbReference>
<reference evidence="3 6" key="2">
    <citation type="submission" date="2021-01" db="EMBL/GenBank/DDBJ databases">
        <title>Sequencing the genomes of 1000 actinobacteria strains.</title>
        <authorList>
            <person name="Klenk H.-P."/>
        </authorList>
    </citation>
    <scope>NUCLEOTIDE SEQUENCE [LARGE SCALE GENOMIC DNA]</scope>
    <source>
        <strain evidence="3 6">DSM 13657</strain>
    </source>
</reference>
<comment type="caution">
    <text evidence="4">The sequence shown here is derived from an EMBL/GenBank/DDBJ whole genome shotgun (WGS) entry which is preliminary data.</text>
</comment>
<dbReference type="InterPro" id="IPR036291">
    <property type="entry name" value="NAD(P)-bd_dom_sf"/>
</dbReference>
<evidence type="ECO:0000313" key="6">
    <source>
        <dbReference type="Proteomes" id="UP000809290"/>
    </source>
</evidence>
<dbReference type="GO" id="GO:0016616">
    <property type="term" value="F:oxidoreductase activity, acting on the CH-OH group of donors, NAD or NADP as acceptor"/>
    <property type="evidence" value="ECO:0007669"/>
    <property type="project" value="TreeGrafter"/>
</dbReference>
<dbReference type="CDD" id="cd05233">
    <property type="entry name" value="SDR_c"/>
    <property type="match status" value="1"/>
</dbReference>
<organism evidence="4 5">
    <name type="scientific">Brevibacterium paucivorans</name>
    <dbReference type="NCBI Taxonomy" id="170994"/>
    <lineage>
        <taxon>Bacteria</taxon>
        <taxon>Bacillati</taxon>
        <taxon>Actinomycetota</taxon>
        <taxon>Actinomycetes</taxon>
        <taxon>Micrococcales</taxon>
        <taxon>Brevibacteriaceae</taxon>
        <taxon>Brevibacterium</taxon>
    </lineage>
</organism>
<reference evidence="4 5" key="1">
    <citation type="submission" date="2017-09" db="EMBL/GenBank/DDBJ databases">
        <title>Bacterial strain isolated from the female urinary microbiota.</title>
        <authorList>
            <person name="Thomas-White K."/>
            <person name="Kumar N."/>
            <person name="Forster S."/>
            <person name="Putonti C."/>
            <person name="Lawley T."/>
            <person name="Wolfe A.J."/>
        </authorList>
    </citation>
    <scope>NUCLEOTIDE SEQUENCE [LARGE SCALE GENOMIC DNA]</scope>
    <source>
        <strain evidence="4 5">UMB1301</strain>
    </source>
</reference>
<evidence type="ECO:0000313" key="5">
    <source>
        <dbReference type="Proteomes" id="UP000235598"/>
    </source>
</evidence>
<dbReference type="InterPro" id="IPR002347">
    <property type="entry name" value="SDR_fam"/>
</dbReference>
<keyword evidence="2" id="KW-0560">Oxidoreductase</keyword>
<evidence type="ECO:0000313" key="4">
    <source>
        <dbReference type="EMBL" id="PMD04541.1"/>
    </source>
</evidence>
<dbReference type="SUPFAM" id="SSF51735">
    <property type="entry name" value="NAD(P)-binding Rossmann-fold domains"/>
    <property type="match status" value="1"/>
</dbReference>
<evidence type="ECO:0000256" key="1">
    <source>
        <dbReference type="ARBA" id="ARBA00006484"/>
    </source>
</evidence>
<gene>
    <name evidence="4" type="ORF">CJ199_11500</name>
    <name evidence="3" type="ORF">JOE56_001858</name>
</gene>
<dbReference type="PRINTS" id="PR00081">
    <property type="entry name" value="GDHRDH"/>
</dbReference>
<dbReference type="OrthoDB" id="9804774at2"/>
<evidence type="ECO:0000313" key="3">
    <source>
        <dbReference type="EMBL" id="MBM7817164.1"/>
    </source>
</evidence>
<evidence type="ECO:0000256" key="2">
    <source>
        <dbReference type="ARBA" id="ARBA00023002"/>
    </source>
</evidence>
<keyword evidence="6" id="KW-1185">Reference proteome</keyword>